<organism evidence="2 3">
    <name type="scientific">Eremococcus coleocola ACS-139-V-Col8</name>
    <dbReference type="NCBI Taxonomy" id="908337"/>
    <lineage>
        <taxon>Bacteria</taxon>
        <taxon>Bacillati</taxon>
        <taxon>Bacillota</taxon>
        <taxon>Bacilli</taxon>
        <taxon>Lactobacillales</taxon>
        <taxon>Aerococcaceae</taxon>
        <taxon>Eremococcus</taxon>
    </lineage>
</organism>
<keyword evidence="3" id="KW-1185">Reference proteome</keyword>
<dbReference type="OrthoDB" id="2382185at2"/>
<protein>
    <submittedName>
        <fullName evidence="2">YycH protein</fullName>
    </submittedName>
</protein>
<dbReference type="STRING" id="908337.HMPREF9257_0658"/>
<dbReference type="RefSeq" id="WP_006418727.1">
    <property type="nucleotide sequence ID" value="NZ_AENN01000017.1"/>
</dbReference>
<proteinExistence type="predicted"/>
<keyword evidence="1" id="KW-0472">Membrane</keyword>
<dbReference type="Proteomes" id="UP000005990">
    <property type="component" value="Unassembled WGS sequence"/>
</dbReference>
<dbReference type="CDD" id="cd15787">
    <property type="entry name" value="YycH_N"/>
    <property type="match status" value="1"/>
</dbReference>
<dbReference type="InterPro" id="IPR042274">
    <property type="entry name" value="YycH/YycI_2"/>
</dbReference>
<dbReference type="Gene3D" id="3.10.450.310">
    <property type="match status" value="1"/>
</dbReference>
<feature type="transmembrane region" description="Helical" evidence="1">
    <location>
        <begin position="7"/>
        <end position="26"/>
    </location>
</feature>
<dbReference type="EMBL" id="AENN01000017">
    <property type="protein sequence ID" value="EFR30567.1"/>
    <property type="molecule type" value="Genomic_DNA"/>
</dbReference>
<keyword evidence="1" id="KW-0812">Transmembrane</keyword>
<sequence length="465" mass="54413">MKERNIITLFLAFFVLVSLLFSYYLLYDVTGFSTLIGRDQSKNTVDANIATHSNEEYYQATQLKLTDILTFKNVIVRLDDQAYKVNQDDKLNTLLGYLNNQAIEVQDKEESLSPEEFNQLFNGNYLELQFAANLPLSVYDQWIKNWDKHEDSPINKVLIPLDENEEQIVYLIDGDKKSYVQAELNSELSADELASLFRDEKQDFTPVHRFLGAQGYHYLPVDGPKVDSQEYTLELLPESLYVSKMFSDGSDYSVPDSNSNMSVYKNYQYTLEINRQQQKLDYVINRISQGEQVSKKDQVLNSFAPISRYEFWNHDFRIEDFNNSIATYRRYLNGMAIYSPLTSVDYGAAFVHLRNDASGEIYRYQSSLVNFYAHVIDQSQSQQLETGQDIYDTLLDYGYDMDQFSKIEIAYEWQSDMEDFKKVKLIPKWFLTLDHKTYSLDAIKSEEFATTWQDRMTNMQDEEEE</sequence>
<dbReference type="Gene3D" id="3.30.310.160">
    <property type="entry name" value="YycH protein, domain 2"/>
    <property type="match status" value="1"/>
</dbReference>
<dbReference type="eggNOG" id="COG4863">
    <property type="taxonomic scope" value="Bacteria"/>
</dbReference>
<accession>E4KQU8</accession>
<gene>
    <name evidence="2" type="ORF">HMPREF9257_0658</name>
</gene>
<comment type="caution">
    <text evidence="2">The sequence shown here is derived from an EMBL/GenBank/DDBJ whole genome shotgun (WGS) entry which is preliminary data.</text>
</comment>
<evidence type="ECO:0000313" key="3">
    <source>
        <dbReference type="Proteomes" id="UP000005990"/>
    </source>
</evidence>
<evidence type="ECO:0000256" key="1">
    <source>
        <dbReference type="SAM" id="Phobius"/>
    </source>
</evidence>
<evidence type="ECO:0000313" key="2">
    <source>
        <dbReference type="EMBL" id="EFR30567.1"/>
    </source>
</evidence>
<reference evidence="2 3" key="1">
    <citation type="submission" date="2010-10" db="EMBL/GenBank/DDBJ databases">
        <authorList>
            <person name="Durkin A.S."/>
            <person name="Madupu R."/>
            <person name="Torralba M."/>
            <person name="Gillis M."/>
            <person name="Methe B."/>
            <person name="Sutton G."/>
            <person name="Nelson K.E."/>
        </authorList>
    </citation>
    <scope>NUCLEOTIDE SEQUENCE [LARGE SCALE GENOMIC DNA]</scope>
    <source>
        <strain evidence="2 3">ACS-139-V-Col8</strain>
    </source>
</reference>
<keyword evidence="1" id="KW-1133">Transmembrane helix</keyword>
<dbReference type="AlphaFoldDB" id="E4KQU8"/>
<name>E4KQU8_9LACT</name>